<keyword evidence="3" id="KW-0862">Zinc</keyword>
<gene>
    <name evidence="6" type="ORF">GGX14DRAFT_442878</name>
</gene>
<evidence type="ECO:0000259" key="5">
    <source>
        <dbReference type="PROSITE" id="PS50865"/>
    </source>
</evidence>
<evidence type="ECO:0000256" key="4">
    <source>
        <dbReference type="PROSITE-ProRule" id="PRU00134"/>
    </source>
</evidence>
<dbReference type="AlphaFoldDB" id="A0AAD6YG59"/>
<dbReference type="GO" id="GO:0008270">
    <property type="term" value="F:zinc ion binding"/>
    <property type="evidence" value="ECO:0007669"/>
    <property type="project" value="UniProtKB-KW"/>
</dbReference>
<protein>
    <recommendedName>
        <fullName evidence="5">MYND-type domain-containing protein</fullName>
    </recommendedName>
</protein>
<dbReference type="Gene3D" id="6.10.140.2220">
    <property type="match status" value="1"/>
</dbReference>
<organism evidence="6 7">
    <name type="scientific">Mycena pura</name>
    <dbReference type="NCBI Taxonomy" id="153505"/>
    <lineage>
        <taxon>Eukaryota</taxon>
        <taxon>Fungi</taxon>
        <taxon>Dikarya</taxon>
        <taxon>Basidiomycota</taxon>
        <taxon>Agaricomycotina</taxon>
        <taxon>Agaricomycetes</taxon>
        <taxon>Agaricomycetidae</taxon>
        <taxon>Agaricales</taxon>
        <taxon>Marasmiineae</taxon>
        <taxon>Mycenaceae</taxon>
        <taxon>Mycena</taxon>
    </lineage>
</organism>
<accession>A0AAD6YG59</accession>
<proteinExistence type="predicted"/>
<keyword evidence="7" id="KW-1185">Reference proteome</keyword>
<dbReference type="Pfam" id="PF01753">
    <property type="entry name" value="zf-MYND"/>
    <property type="match status" value="1"/>
</dbReference>
<evidence type="ECO:0000313" key="6">
    <source>
        <dbReference type="EMBL" id="KAJ7215395.1"/>
    </source>
</evidence>
<evidence type="ECO:0000256" key="1">
    <source>
        <dbReference type="ARBA" id="ARBA00022723"/>
    </source>
</evidence>
<dbReference type="EMBL" id="JARJCW010000017">
    <property type="protein sequence ID" value="KAJ7215395.1"/>
    <property type="molecule type" value="Genomic_DNA"/>
</dbReference>
<reference evidence="6" key="1">
    <citation type="submission" date="2023-03" db="EMBL/GenBank/DDBJ databases">
        <title>Massive genome expansion in bonnet fungi (Mycena s.s.) driven by repeated elements and novel gene families across ecological guilds.</title>
        <authorList>
            <consortium name="Lawrence Berkeley National Laboratory"/>
            <person name="Harder C.B."/>
            <person name="Miyauchi S."/>
            <person name="Viragh M."/>
            <person name="Kuo A."/>
            <person name="Thoen E."/>
            <person name="Andreopoulos B."/>
            <person name="Lu D."/>
            <person name="Skrede I."/>
            <person name="Drula E."/>
            <person name="Henrissat B."/>
            <person name="Morin E."/>
            <person name="Kohler A."/>
            <person name="Barry K."/>
            <person name="LaButti K."/>
            <person name="Morin E."/>
            <person name="Salamov A."/>
            <person name="Lipzen A."/>
            <person name="Mereny Z."/>
            <person name="Hegedus B."/>
            <person name="Baldrian P."/>
            <person name="Stursova M."/>
            <person name="Weitz H."/>
            <person name="Taylor A."/>
            <person name="Grigoriev I.V."/>
            <person name="Nagy L.G."/>
            <person name="Martin F."/>
            <person name="Kauserud H."/>
        </authorList>
    </citation>
    <scope>NUCLEOTIDE SEQUENCE</scope>
    <source>
        <strain evidence="6">9144</strain>
    </source>
</reference>
<evidence type="ECO:0000313" key="7">
    <source>
        <dbReference type="Proteomes" id="UP001219525"/>
    </source>
</evidence>
<keyword evidence="2 4" id="KW-0863">Zinc-finger</keyword>
<sequence length="637" mass="71563">MHQSLHPSNLLKLSGPLRKLSEAAADGSFEDLNRILSGWKNWRERSLRLLLPVFYSVMDTADTVTLSHRLESSEAENDPLADDLRLRVSQTLLSFQALTCLFSDGFVPQAALTDLWSRIWGWTEFLDASCEQLPISEQKRTDIYAAATVLLRAILGDRDAGVLRLFIAATGIRGVIGRAWLRLLDAKHKRGLDAISKLIGVLADPGTDGQHIENLQEFSTSVGSSWAHLAVAVVSHLKQAFPNADTPITPAALYRLDVIKMFSYVFTTNQSLRVAFLEEGLAKVMATILLALSKADPLTLDLAGAGMVPHIFIVSLFASFMTFGCQRWIVQALRAGFLRALFSYAPSLDPRTVDSLVDIISIRLPASTVYYSIVVQLHASLVDIQDLDPSSYLKTPQLLAAWHRLVDLVHKRMKVVDKFKTGSLTALRACDNLACQIICEHHQTKRCAQCLTRFYCSRGCQKADWRNGHRPTCSALGQLYFEHDKWFSSRNRTFLRALVHHDYMRQQEDIALSALRSMHTNRSTLPYVEFKYTNGGQCEVSIVADPNVRRRFENWYGDDIRRAALSGGRMQMHMMVVDEGYTTTMRSIPLRLGSEPVYQMLMELADTIPPPTDENPTDYEAYRGLIQEALQSAVQTH</sequence>
<dbReference type="SUPFAM" id="SSF144232">
    <property type="entry name" value="HIT/MYND zinc finger-like"/>
    <property type="match status" value="1"/>
</dbReference>
<comment type="caution">
    <text evidence="6">The sequence shown here is derived from an EMBL/GenBank/DDBJ whole genome shotgun (WGS) entry which is preliminary data.</text>
</comment>
<name>A0AAD6YG59_9AGAR</name>
<dbReference type="PROSITE" id="PS01360">
    <property type="entry name" value="ZF_MYND_1"/>
    <property type="match status" value="1"/>
</dbReference>
<dbReference type="PROSITE" id="PS50865">
    <property type="entry name" value="ZF_MYND_2"/>
    <property type="match status" value="1"/>
</dbReference>
<dbReference type="Proteomes" id="UP001219525">
    <property type="component" value="Unassembled WGS sequence"/>
</dbReference>
<keyword evidence="1" id="KW-0479">Metal-binding</keyword>
<feature type="domain" description="MYND-type" evidence="5">
    <location>
        <begin position="427"/>
        <end position="473"/>
    </location>
</feature>
<dbReference type="InterPro" id="IPR002893">
    <property type="entry name" value="Znf_MYND"/>
</dbReference>
<evidence type="ECO:0000256" key="3">
    <source>
        <dbReference type="ARBA" id="ARBA00022833"/>
    </source>
</evidence>
<evidence type="ECO:0000256" key="2">
    <source>
        <dbReference type="ARBA" id="ARBA00022771"/>
    </source>
</evidence>